<reference evidence="1" key="1">
    <citation type="journal article" date="2020" name="Stud. Mycol.">
        <title>101 Dothideomycetes genomes: a test case for predicting lifestyles and emergence of pathogens.</title>
        <authorList>
            <person name="Haridas S."/>
            <person name="Albert R."/>
            <person name="Binder M."/>
            <person name="Bloem J."/>
            <person name="Labutti K."/>
            <person name="Salamov A."/>
            <person name="Andreopoulos B."/>
            <person name="Baker S."/>
            <person name="Barry K."/>
            <person name="Bills G."/>
            <person name="Bluhm B."/>
            <person name="Cannon C."/>
            <person name="Castanera R."/>
            <person name="Culley D."/>
            <person name="Daum C."/>
            <person name="Ezra D."/>
            <person name="Gonzalez J."/>
            <person name="Henrissat B."/>
            <person name="Kuo A."/>
            <person name="Liang C."/>
            <person name="Lipzen A."/>
            <person name="Lutzoni F."/>
            <person name="Magnuson J."/>
            <person name="Mondo S."/>
            <person name="Nolan M."/>
            <person name="Ohm R."/>
            <person name="Pangilinan J."/>
            <person name="Park H.-J."/>
            <person name="Ramirez L."/>
            <person name="Alfaro M."/>
            <person name="Sun H."/>
            <person name="Tritt A."/>
            <person name="Yoshinaga Y."/>
            <person name="Zwiers L.-H."/>
            <person name="Turgeon B."/>
            <person name="Goodwin S."/>
            <person name="Spatafora J."/>
            <person name="Crous P."/>
            <person name="Grigoriev I."/>
        </authorList>
    </citation>
    <scope>NUCLEOTIDE SEQUENCE</scope>
    <source>
        <strain evidence="1">CBS 116005</strain>
    </source>
</reference>
<name>A0A6G1L1L5_9PEZI</name>
<organism evidence="1 2">
    <name type="scientific">Teratosphaeria nubilosa</name>
    <dbReference type="NCBI Taxonomy" id="161662"/>
    <lineage>
        <taxon>Eukaryota</taxon>
        <taxon>Fungi</taxon>
        <taxon>Dikarya</taxon>
        <taxon>Ascomycota</taxon>
        <taxon>Pezizomycotina</taxon>
        <taxon>Dothideomycetes</taxon>
        <taxon>Dothideomycetidae</taxon>
        <taxon>Mycosphaerellales</taxon>
        <taxon>Teratosphaeriaceae</taxon>
        <taxon>Teratosphaeria</taxon>
    </lineage>
</organism>
<dbReference type="EMBL" id="ML995866">
    <property type="protein sequence ID" value="KAF2766747.1"/>
    <property type="molecule type" value="Genomic_DNA"/>
</dbReference>
<dbReference type="AlphaFoldDB" id="A0A6G1L1L5"/>
<evidence type="ECO:0000313" key="1">
    <source>
        <dbReference type="EMBL" id="KAF2766747.1"/>
    </source>
</evidence>
<dbReference type="Proteomes" id="UP000799436">
    <property type="component" value="Unassembled WGS sequence"/>
</dbReference>
<gene>
    <name evidence="1" type="ORF">EJ03DRAFT_376685</name>
</gene>
<sequence>MADTNAGDSESALQVYYYTPTANRHIITTYLTENSINGFTPSYLNCCFINWAARLAQHLRDGTSKHEDLREGEKQVMQMLRNGFPVTSADEYLESVKLYLEVIAVSNQLKTSGELSAKDRAFGRLREVLKARYTLWTYVFDKAEKEAYKEVYGVEVIREIVPEVDWREEVAKGKEWGGDVVFGL</sequence>
<keyword evidence="2" id="KW-1185">Reference proteome</keyword>
<proteinExistence type="predicted"/>
<protein>
    <submittedName>
        <fullName evidence="1">Uncharacterized protein</fullName>
    </submittedName>
</protein>
<accession>A0A6G1L1L5</accession>
<evidence type="ECO:0000313" key="2">
    <source>
        <dbReference type="Proteomes" id="UP000799436"/>
    </source>
</evidence>